<accession>A0A7V2AU31</accession>
<dbReference type="PANTHER" id="PTHR47738">
    <property type="entry name" value="PTS SYSTEM FRUCTOSE-LIKE EIIA COMPONENT-RELATED"/>
    <property type="match status" value="1"/>
</dbReference>
<name>A0A7V2AU31_UNCEI</name>
<dbReference type="InterPro" id="IPR002178">
    <property type="entry name" value="PTS_EIIA_type-2_dom"/>
</dbReference>
<reference evidence="2" key="1">
    <citation type="journal article" date="2020" name="mSystems">
        <title>Genome- and Community-Level Interaction Insights into Carbon Utilization and Element Cycling Functions of Hydrothermarchaeota in Hydrothermal Sediment.</title>
        <authorList>
            <person name="Zhou Z."/>
            <person name="Liu Y."/>
            <person name="Xu W."/>
            <person name="Pan J."/>
            <person name="Luo Z.H."/>
            <person name="Li M."/>
        </authorList>
    </citation>
    <scope>NUCLEOTIDE SEQUENCE [LARGE SCALE GENOMIC DNA]</scope>
    <source>
        <strain evidence="2">SpSt-1233</strain>
    </source>
</reference>
<dbReference type="GO" id="GO:0030295">
    <property type="term" value="F:protein kinase activator activity"/>
    <property type="evidence" value="ECO:0007669"/>
    <property type="project" value="TreeGrafter"/>
</dbReference>
<feature type="domain" description="PTS EIIA type-2" evidence="1">
    <location>
        <begin position="5"/>
        <end position="149"/>
    </location>
</feature>
<feature type="non-terminal residue" evidence="2">
    <location>
        <position position="165"/>
    </location>
</feature>
<gene>
    <name evidence="2" type="ORF">ENO08_02365</name>
</gene>
<protein>
    <submittedName>
        <fullName evidence="2">PTS sugar transporter subunit IIA</fullName>
    </submittedName>
</protein>
<dbReference type="InterPro" id="IPR051541">
    <property type="entry name" value="PTS_SugarTrans_NitroReg"/>
</dbReference>
<dbReference type="AlphaFoldDB" id="A0A7V2AU31"/>
<sequence length="165" mass="17752">MWLHDVIVEDAILYDLAARTKEEALAELVGALEKAGRLSRPEEAVRDLIVRERAGGTGVGGGIAIPHACTGAVHQPMAAIGRSGAGIDFNAFDGSKAHYIFLLLNGTGGDTLQLRILARLAKLIREQDLAGCLRESFTGKTFLDLFEERERILGEIESGKDLPSV</sequence>
<dbReference type="Gene3D" id="3.40.930.10">
    <property type="entry name" value="Mannitol-specific EII, Chain A"/>
    <property type="match status" value="1"/>
</dbReference>
<dbReference type="EMBL" id="DSEC01000166">
    <property type="protein sequence ID" value="HER43288.1"/>
    <property type="molecule type" value="Genomic_DNA"/>
</dbReference>
<proteinExistence type="predicted"/>
<dbReference type="Pfam" id="PF00359">
    <property type="entry name" value="PTS_EIIA_2"/>
    <property type="match status" value="1"/>
</dbReference>
<evidence type="ECO:0000313" key="2">
    <source>
        <dbReference type="EMBL" id="HER43288.1"/>
    </source>
</evidence>
<comment type="caution">
    <text evidence="2">The sequence shown here is derived from an EMBL/GenBank/DDBJ whole genome shotgun (WGS) entry which is preliminary data.</text>
</comment>
<dbReference type="PANTHER" id="PTHR47738:SF1">
    <property type="entry name" value="NITROGEN REGULATORY PROTEIN"/>
    <property type="match status" value="1"/>
</dbReference>
<dbReference type="SUPFAM" id="SSF55804">
    <property type="entry name" value="Phoshotransferase/anion transport protein"/>
    <property type="match status" value="1"/>
</dbReference>
<organism evidence="2">
    <name type="scientific">Eiseniibacteriota bacterium</name>
    <dbReference type="NCBI Taxonomy" id="2212470"/>
    <lineage>
        <taxon>Bacteria</taxon>
        <taxon>Candidatus Eiseniibacteriota</taxon>
    </lineage>
</organism>
<dbReference type="PROSITE" id="PS51094">
    <property type="entry name" value="PTS_EIIA_TYPE_2"/>
    <property type="match status" value="1"/>
</dbReference>
<evidence type="ECO:0000259" key="1">
    <source>
        <dbReference type="PROSITE" id="PS51094"/>
    </source>
</evidence>
<dbReference type="PROSITE" id="PS00372">
    <property type="entry name" value="PTS_EIIA_TYPE_2_HIS"/>
    <property type="match status" value="1"/>
</dbReference>
<dbReference type="Proteomes" id="UP000886069">
    <property type="component" value="Unassembled WGS sequence"/>
</dbReference>
<dbReference type="InterPro" id="IPR016152">
    <property type="entry name" value="PTrfase/Anion_transptr"/>
</dbReference>
<keyword evidence="2" id="KW-0762">Sugar transport</keyword>
<keyword evidence="2" id="KW-0813">Transport</keyword>